<dbReference type="Gene3D" id="3.50.50.60">
    <property type="entry name" value="FAD/NAD(P)-binding domain"/>
    <property type="match status" value="2"/>
</dbReference>
<dbReference type="GO" id="GO:0005737">
    <property type="term" value="C:cytoplasm"/>
    <property type="evidence" value="ECO:0007669"/>
    <property type="project" value="TreeGrafter"/>
</dbReference>
<keyword evidence="4" id="KW-1185">Reference proteome</keyword>
<evidence type="ECO:0000256" key="1">
    <source>
        <dbReference type="SAM" id="Phobius"/>
    </source>
</evidence>
<dbReference type="EMBL" id="KV784358">
    <property type="protein sequence ID" value="OEU16860.1"/>
    <property type="molecule type" value="Genomic_DNA"/>
</dbReference>
<name>A0A1E7FFB3_9STRA</name>
<feature type="domain" description="FAD dependent oxidoreductase" evidence="2">
    <location>
        <begin position="16"/>
        <end position="51"/>
    </location>
</feature>
<dbReference type="SUPFAM" id="SSF51905">
    <property type="entry name" value="FAD/NAD(P)-binding domain"/>
    <property type="match status" value="1"/>
</dbReference>
<evidence type="ECO:0000313" key="4">
    <source>
        <dbReference type="Proteomes" id="UP000095751"/>
    </source>
</evidence>
<keyword evidence="1" id="KW-0472">Membrane</keyword>
<feature type="transmembrane region" description="Helical" evidence="1">
    <location>
        <begin position="12"/>
        <end position="32"/>
    </location>
</feature>
<accession>A0A1E7FFB3</accession>
<dbReference type="AlphaFoldDB" id="A0A1E7FFB3"/>
<feature type="domain" description="FAD dependent oxidoreductase" evidence="2">
    <location>
        <begin position="104"/>
        <end position="340"/>
    </location>
</feature>
<protein>
    <submittedName>
        <fullName evidence="3">FAD/NAD(P)-binding domain-containing protein</fullName>
    </submittedName>
</protein>
<dbReference type="PANTHER" id="PTHR13847">
    <property type="entry name" value="SARCOSINE DEHYDROGENASE-RELATED"/>
    <property type="match status" value="1"/>
</dbReference>
<dbReference type="Proteomes" id="UP000095751">
    <property type="component" value="Unassembled WGS sequence"/>
</dbReference>
<dbReference type="Pfam" id="PF01266">
    <property type="entry name" value="DAO"/>
    <property type="match status" value="2"/>
</dbReference>
<keyword evidence="1" id="KW-1133">Transmembrane helix</keyword>
<dbReference type="OrthoDB" id="498204at2759"/>
<dbReference type="Gene3D" id="3.30.9.10">
    <property type="entry name" value="D-Amino Acid Oxidase, subunit A, domain 2"/>
    <property type="match status" value="1"/>
</dbReference>
<dbReference type="KEGG" id="fcy:FRACYDRAFT_239454"/>
<dbReference type="InParanoid" id="A0A1E7FFB3"/>
<gene>
    <name evidence="3" type="ORF">FRACYDRAFT_239454</name>
</gene>
<dbReference type="PANTHER" id="PTHR13847:SF150">
    <property type="entry name" value="OXIDOREDUCTASE TDA3-RELATED"/>
    <property type="match status" value="1"/>
</dbReference>
<organism evidence="3 4">
    <name type="scientific">Fragilariopsis cylindrus CCMP1102</name>
    <dbReference type="NCBI Taxonomy" id="635003"/>
    <lineage>
        <taxon>Eukaryota</taxon>
        <taxon>Sar</taxon>
        <taxon>Stramenopiles</taxon>
        <taxon>Ochrophyta</taxon>
        <taxon>Bacillariophyta</taxon>
        <taxon>Bacillariophyceae</taxon>
        <taxon>Bacillariophycidae</taxon>
        <taxon>Bacillariales</taxon>
        <taxon>Bacillariaceae</taxon>
        <taxon>Fragilariopsis</taxon>
    </lineage>
</organism>
<keyword evidence="1" id="KW-0812">Transmembrane</keyword>
<sequence length="390" mass="42353">MKDNEHIIVSYLNVMVVIIGAGIVGAATAYYLSNNDCGAGTSITILDAVELAKELQLESFVRVNNYHEIRSSGLPQQKQTKSIDDNNEWLKDLIENGECETMIGDAALVDPAELTCSMLDKALSSQYSDCSFRQANVTSLEIDPSGRYVMAIHLEGSNEKIELKDGEPVVIALGPWSCRIEDWLAIPMPIEGVVSTSLIYEDGILASDVGTAMFFDEDSKGCHLEVFGRQDKSLYVSGCGESEVISTRVLRSHERPSPSYCPPNMARAAAAQASLKEVVGGFSSSSSISGQPDVIQACIRPTSPDGVPVLGKILDNVYVGTGGGPWGITWGPLMGKSLAFLISNDDNDDDDDDDGPPIRLSAMRPQRYDTFVYRTLLKSRSPNVREIKNE</sequence>
<dbReference type="InterPro" id="IPR036188">
    <property type="entry name" value="FAD/NAD-bd_sf"/>
</dbReference>
<proteinExistence type="predicted"/>
<dbReference type="InterPro" id="IPR006076">
    <property type="entry name" value="FAD-dep_OxRdtase"/>
</dbReference>
<reference evidence="3 4" key="1">
    <citation type="submission" date="2016-09" db="EMBL/GenBank/DDBJ databases">
        <title>Extensive genetic diversity and differential bi-allelic expression allows diatom success in the polar Southern Ocean.</title>
        <authorList>
            <consortium name="DOE Joint Genome Institute"/>
            <person name="Mock T."/>
            <person name="Otillar R.P."/>
            <person name="Strauss J."/>
            <person name="Dupont C."/>
            <person name="Frickenhaus S."/>
            <person name="Maumus F."/>
            <person name="Mcmullan M."/>
            <person name="Sanges R."/>
            <person name="Schmutz J."/>
            <person name="Toseland A."/>
            <person name="Valas R."/>
            <person name="Veluchamy A."/>
            <person name="Ward B.J."/>
            <person name="Allen A."/>
            <person name="Barry K."/>
            <person name="Falciatore A."/>
            <person name="Ferrante M."/>
            <person name="Fortunato A.E."/>
            <person name="Gloeckner G."/>
            <person name="Gruber A."/>
            <person name="Hipkin R."/>
            <person name="Janech M."/>
            <person name="Kroth P."/>
            <person name="Leese F."/>
            <person name="Lindquist E."/>
            <person name="Lyon B.R."/>
            <person name="Martin J."/>
            <person name="Mayer C."/>
            <person name="Parker M."/>
            <person name="Quesneville H."/>
            <person name="Raymond J."/>
            <person name="Uhlig C."/>
            <person name="Valentin K.U."/>
            <person name="Worden A.Z."/>
            <person name="Armbrust E.V."/>
            <person name="Bowler C."/>
            <person name="Green B."/>
            <person name="Moulton V."/>
            <person name="Van Oosterhout C."/>
            <person name="Grigoriev I."/>
        </authorList>
    </citation>
    <scope>NUCLEOTIDE SEQUENCE [LARGE SCALE GENOMIC DNA]</scope>
    <source>
        <strain evidence="3 4">CCMP1102</strain>
    </source>
</reference>
<evidence type="ECO:0000313" key="3">
    <source>
        <dbReference type="EMBL" id="OEU16860.1"/>
    </source>
</evidence>
<evidence type="ECO:0000259" key="2">
    <source>
        <dbReference type="Pfam" id="PF01266"/>
    </source>
</evidence>